<proteinExistence type="predicted"/>
<protein>
    <submittedName>
        <fullName evidence="1">Uncharacterized protein</fullName>
    </submittedName>
</protein>
<reference evidence="1" key="1">
    <citation type="submission" date="2021-01" db="EMBL/GenBank/DDBJ databases">
        <authorList>
            <person name="Kaushik A."/>
        </authorList>
    </citation>
    <scope>NUCLEOTIDE SEQUENCE</scope>
    <source>
        <strain evidence="1">AG2-2IIIB</strain>
    </source>
</reference>
<dbReference type="Proteomes" id="UP000663843">
    <property type="component" value="Unassembled WGS sequence"/>
</dbReference>
<evidence type="ECO:0000313" key="2">
    <source>
        <dbReference type="Proteomes" id="UP000663843"/>
    </source>
</evidence>
<dbReference type="AlphaFoldDB" id="A0A8H2XZ62"/>
<name>A0A8H2XZ62_9AGAM</name>
<gene>
    <name evidence="1" type="ORF">RDB_LOCUS71591</name>
</gene>
<sequence length="263" mass="29077">MQVSLTASQPNIGGNPSNVVLAFLSAVTRARPNTLIIAFLGGDGGGFEIARRLASFGIQFHWFSPKELRWAGCQLKRLDSDWDVKKIKPVFDKKEWSEDMRSVDDYGLGIFSNKICSVTALYVEERCPKCDVVVCTIVDALRGELPRAKSDQPSPAVLDAESYLQDTHLFERIGGPLIRLEALVFGQVLPTIEGDVSDPTADICTNLPAGYAHAKSSKIIIQPALSLVVDDEFLEEAIGLIHKDFESRYCHLHSHRPPTSYSF</sequence>
<dbReference type="EMBL" id="CAJMWT010002256">
    <property type="protein sequence ID" value="CAE6437517.1"/>
    <property type="molecule type" value="Genomic_DNA"/>
</dbReference>
<evidence type="ECO:0000313" key="1">
    <source>
        <dbReference type="EMBL" id="CAE6437517.1"/>
    </source>
</evidence>
<comment type="caution">
    <text evidence="1">The sequence shown here is derived from an EMBL/GenBank/DDBJ whole genome shotgun (WGS) entry which is preliminary data.</text>
</comment>
<organism evidence="1 2">
    <name type="scientific">Rhizoctonia solani</name>
    <dbReference type="NCBI Taxonomy" id="456999"/>
    <lineage>
        <taxon>Eukaryota</taxon>
        <taxon>Fungi</taxon>
        <taxon>Dikarya</taxon>
        <taxon>Basidiomycota</taxon>
        <taxon>Agaricomycotina</taxon>
        <taxon>Agaricomycetes</taxon>
        <taxon>Cantharellales</taxon>
        <taxon>Ceratobasidiaceae</taxon>
        <taxon>Rhizoctonia</taxon>
    </lineage>
</organism>
<accession>A0A8H2XZ62</accession>